<comment type="caution">
    <text evidence="2">The sequence shown here is derived from an EMBL/GenBank/DDBJ whole genome shotgun (WGS) entry which is preliminary data.</text>
</comment>
<name>A0A6L8KCH9_9BURK</name>
<organism evidence="2 3">
    <name type="scientific">Duganella flavida</name>
    <dbReference type="NCBI Taxonomy" id="2692175"/>
    <lineage>
        <taxon>Bacteria</taxon>
        <taxon>Pseudomonadati</taxon>
        <taxon>Pseudomonadota</taxon>
        <taxon>Betaproteobacteria</taxon>
        <taxon>Burkholderiales</taxon>
        <taxon>Oxalobacteraceae</taxon>
        <taxon>Telluria group</taxon>
        <taxon>Duganella</taxon>
    </lineage>
</organism>
<gene>
    <name evidence="2" type="ORF">GTP46_05725</name>
</gene>
<dbReference type="Proteomes" id="UP000479335">
    <property type="component" value="Unassembled WGS sequence"/>
</dbReference>
<accession>A0A6L8KCH9</accession>
<dbReference type="RefSeq" id="WP_161005657.1">
    <property type="nucleotide sequence ID" value="NZ_WWCN01000003.1"/>
</dbReference>
<protein>
    <submittedName>
        <fullName evidence="2">DUF4405 domain-containing protein</fullName>
    </submittedName>
</protein>
<proteinExistence type="predicted"/>
<feature type="transmembrane region" description="Helical" evidence="1">
    <location>
        <begin position="63"/>
        <end position="81"/>
    </location>
</feature>
<dbReference type="EMBL" id="WWCN01000003">
    <property type="protein sequence ID" value="MYM22141.1"/>
    <property type="molecule type" value="Genomic_DNA"/>
</dbReference>
<keyword evidence="1" id="KW-0472">Membrane</keyword>
<feature type="transmembrane region" description="Helical" evidence="1">
    <location>
        <begin position="21"/>
        <end position="43"/>
    </location>
</feature>
<evidence type="ECO:0000313" key="2">
    <source>
        <dbReference type="EMBL" id="MYM22141.1"/>
    </source>
</evidence>
<evidence type="ECO:0000313" key="3">
    <source>
        <dbReference type="Proteomes" id="UP000479335"/>
    </source>
</evidence>
<keyword evidence="3" id="KW-1185">Reference proteome</keyword>
<feature type="transmembrane region" description="Helical" evidence="1">
    <location>
        <begin position="93"/>
        <end position="117"/>
    </location>
</feature>
<dbReference type="AlphaFoldDB" id="A0A6L8KCH9"/>
<keyword evidence="1" id="KW-1133">Transmembrane helix</keyword>
<sequence length="152" mass="17090">MHTHRHRPHINLRLERWHRRAIYVSLAALLLSGATWLLARYFLRPMTEYGEMVHPLEPLAMKLHGGAAMIVLFFLGSLMNAHIRRAIKAGRNLVTGWSMIALMVTLIASGFGLYYLAGDGDRVIWSIVHWTIGLAGAGLFVLHVVLGRRSVT</sequence>
<reference evidence="2 3" key="1">
    <citation type="submission" date="2019-12" db="EMBL/GenBank/DDBJ databases">
        <title>Novel species isolated from a subtropical stream in China.</title>
        <authorList>
            <person name="Lu H."/>
        </authorList>
    </citation>
    <scope>NUCLEOTIDE SEQUENCE [LARGE SCALE GENOMIC DNA]</scope>
    <source>
        <strain evidence="2 3">FT135W</strain>
    </source>
</reference>
<feature type="transmembrane region" description="Helical" evidence="1">
    <location>
        <begin position="123"/>
        <end position="146"/>
    </location>
</feature>
<evidence type="ECO:0000256" key="1">
    <source>
        <dbReference type="SAM" id="Phobius"/>
    </source>
</evidence>
<keyword evidence="1" id="KW-0812">Transmembrane</keyword>